<organism evidence="2">
    <name type="scientific">Porphyromonas phage phage017a_JCVISC001</name>
    <dbReference type="NCBI Taxonomy" id="3154107"/>
    <lineage>
        <taxon>Viruses</taxon>
        <taxon>Duplodnaviria</taxon>
        <taxon>Heunggongvirae</taxon>
        <taxon>Uroviricota</taxon>
        <taxon>Caudoviricetes</taxon>
        <taxon>Nixviridae</taxon>
        <taxon>Dewhirstvirus</taxon>
        <taxon>Dewhirstvirus pging00K</taxon>
    </lineage>
</organism>
<proteinExistence type="predicted"/>
<evidence type="ECO:0000256" key="1">
    <source>
        <dbReference type="SAM" id="MobiDB-lite"/>
    </source>
</evidence>
<dbReference type="EMBL" id="BK068098">
    <property type="protein sequence ID" value="DBA55376.1"/>
    <property type="molecule type" value="Genomic_DNA"/>
</dbReference>
<protein>
    <submittedName>
        <fullName evidence="2">Uncharacterized protein</fullName>
    </submittedName>
</protein>
<accession>A0AAT9J8E4</accession>
<evidence type="ECO:0000313" key="2">
    <source>
        <dbReference type="EMBL" id="DBA55376.1"/>
    </source>
</evidence>
<name>A0AAT9J8E4_9CAUD</name>
<reference evidence="2" key="1">
    <citation type="journal article" date="2023" name="Microbiome">
        <title>Phages are unrecognized players in the ecology of the oral pathogen Porphyromonas gingivalis.</title>
        <authorList>
            <person name="Matrishin C.B."/>
            <person name="Haase E.M."/>
            <person name="Dewhirst F.E."/>
            <person name="Mark Welch J.L."/>
            <person name="Miranda-Sanchez F."/>
            <person name="Chen T."/>
            <person name="MacFarland D.C."/>
            <person name="Kauffman K.M."/>
        </authorList>
    </citation>
    <scope>NUCLEOTIDE SEQUENCE</scope>
</reference>
<feature type="region of interest" description="Disordered" evidence="1">
    <location>
        <begin position="1"/>
        <end position="38"/>
    </location>
</feature>
<feature type="compositionally biased region" description="Basic residues" evidence="1">
    <location>
        <begin position="11"/>
        <end position="20"/>
    </location>
</feature>
<feature type="compositionally biased region" description="Polar residues" evidence="1">
    <location>
        <begin position="21"/>
        <end position="30"/>
    </location>
</feature>
<reference evidence="2" key="2">
    <citation type="submission" date="2024-05" db="EMBL/GenBank/DDBJ databases">
        <authorList>
            <person name="Matrishin C.B."/>
            <person name="Kauffman K.M."/>
        </authorList>
    </citation>
    <scope>NUCLEOTIDE SEQUENCE</scope>
</reference>
<sequence length="38" mass="4276">MKQKIQIPRKPTYRWGKRQGRNASRGSGNVTEGVGVSF</sequence>